<sequence length="157" mass="17528">MATVRGALYIDTTREEIGTDQIPAQAGAEVVEHPVTVGLLHASMYVVAAVPELGNLFRQQLDTLRRVAEDDRLIDLKLREERVQAVYLLSLLHEGVVLRHTLQRQLLHQVDLIRIISSFRLVPPVVTMTRMCMCFASSMQICDVCKASSRVGTMISA</sequence>
<dbReference type="Proteomes" id="UP000075886">
    <property type="component" value="Unassembled WGS sequence"/>
</dbReference>
<organism evidence="1 2">
    <name type="scientific">Anopheles farauti</name>
    <dbReference type="NCBI Taxonomy" id="69004"/>
    <lineage>
        <taxon>Eukaryota</taxon>
        <taxon>Metazoa</taxon>
        <taxon>Ecdysozoa</taxon>
        <taxon>Arthropoda</taxon>
        <taxon>Hexapoda</taxon>
        <taxon>Insecta</taxon>
        <taxon>Pterygota</taxon>
        <taxon>Neoptera</taxon>
        <taxon>Endopterygota</taxon>
        <taxon>Diptera</taxon>
        <taxon>Nematocera</taxon>
        <taxon>Culicoidea</taxon>
        <taxon>Culicidae</taxon>
        <taxon>Anophelinae</taxon>
        <taxon>Anopheles</taxon>
    </lineage>
</organism>
<dbReference type="EnsemblMetazoa" id="AFAF007181-RA">
    <property type="protein sequence ID" value="AFAF007181-PA"/>
    <property type="gene ID" value="AFAF007181"/>
</dbReference>
<keyword evidence="2" id="KW-1185">Reference proteome</keyword>
<evidence type="ECO:0000313" key="1">
    <source>
        <dbReference type="EnsemblMetazoa" id="AFAF007181-PA"/>
    </source>
</evidence>
<accession>A0A182QC26</accession>
<reference evidence="2" key="1">
    <citation type="submission" date="2014-01" db="EMBL/GenBank/DDBJ databases">
        <title>The Genome Sequence of Anopheles farauti FAR1 (V2).</title>
        <authorList>
            <consortium name="The Broad Institute Genomics Platform"/>
            <person name="Neafsey D.E."/>
            <person name="Besansky N."/>
            <person name="Howell P."/>
            <person name="Walton C."/>
            <person name="Young S.K."/>
            <person name="Zeng Q."/>
            <person name="Gargeya S."/>
            <person name="Fitzgerald M."/>
            <person name="Haas B."/>
            <person name="Abouelleil A."/>
            <person name="Allen A.W."/>
            <person name="Alvarado L."/>
            <person name="Arachchi H.M."/>
            <person name="Berlin A.M."/>
            <person name="Chapman S.B."/>
            <person name="Gainer-Dewar J."/>
            <person name="Goldberg J."/>
            <person name="Griggs A."/>
            <person name="Gujja S."/>
            <person name="Hansen M."/>
            <person name="Howarth C."/>
            <person name="Imamovic A."/>
            <person name="Ireland A."/>
            <person name="Larimer J."/>
            <person name="McCowan C."/>
            <person name="Murphy C."/>
            <person name="Pearson M."/>
            <person name="Poon T.W."/>
            <person name="Priest M."/>
            <person name="Roberts A."/>
            <person name="Saif S."/>
            <person name="Shea T."/>
            <person name="Sisk P."/>
            <person name="Sykes S."/>
            <person name="Wortman J."/>
            <person name="Nusbaum C."/>
            <person name="Birren B."/>
        </authorList>
    </citation>
    <scope>NUCLEOTIDE SEQUENCE [LARGE SCALE GENOMIC DNA]</scope>
    <source>
        <strain evidence="2">FAR1</strain>
    </source>
</reference>
<dbReference type="AlphaFoldDB" id="A0A182QC26"/>
<reference evidence="1" key="2">
    <citation type="submission" date="2020-05" db="UniProtKB">
        <authorList>
            <consortium name="EnsemblMetazoa"/>
        </authorList>
    </citation>
    <scope>IDENTIFICATION</scope>
    <source>
        <strain evidence="1">FAR1</strain>
    </source>
</reference>
<name>A0A182QC26_9DIPT</name>
<dbReference type="EMBL" id="AXCN02000838">
    <property type="status" value="NOT_ANNOTATED_CDS"/>
    <property type="molecule type" value="Genomic_DNA"/>
</dbReference>
<evidence type="ECO:0000313" key="2">
    <source>
        <dbReference type="Proteomes" id="UP000075886"/>
    </source>
</evidence>
<dbReference type="VEuPathDB" id="VectorBase:AFAF007181"/>
<protein>
    <submittedName>
        <fullName evidence="1">Uncharacterized protein</fullName>
    </submittedName>
</protein>
<proteinExistence type="predicted"/>
<dbReference type="AntiFam" id="ANF00149">
    <property type="entry name" value="Shadow ORF (opposite cshA)"/>
</dbReference>